<evidence type="ECO:0000313" key="2">
    <source>
        <dbReference type="EMBL" id="PSO07990.1"/>
    </source>
</evidence>
<dbReference type="AlphaFoldDB" id="A0A2R6CAZ5"/>
<evidence type="ECO:0000313" key="3">
    <source>
        <dbReference type="Proteomes" id="UP000242015"/>
    </source>
</evidence>
<comment type="caution">
    <text evidence="2">The sequence shown here is derived from an EMBL/GenBank/DDBJ whole genome shotgun (WGS) entry which is preliminary data.</text>
</comment>
<sequence>MYIVVFYLLVVNFLNSGFRLLKAVKDWYRIPLYHIGLTPKPIISLRHGPKLLYVPGLFSLEQFLDQPYRRLNVSGRVVLDVGAYIGDSALYFWSRGAKWVYAFEPYPYLYEIARENLKINMVNNITLFNQAVGSEDGFINVDTKYVPKAKSHARDFGSGIPIRVRAFDSLVNEMGLKDAVLKMDCEGCEYNALINASESTLKSFSEIILEYHYQGYAKLAHKLLDNGFALEFLDQTGSHIDVPLQKLGLIYCKKTTD</sequence>
<reference evidence="2 3" key="1">
    <citation type="submission" date="2017-04" db="EMBL/GenBank/DDBJ databases">
        <title>Novel microbial lineages endemic to geothermal iron-oxide mats fill important gaps in the evolutionary history of Archaea.</title>
        <authorList>
            <person name="Jay Z.J."/>
            <person name="Beam J.P."/>
            <person name="Dlakic M."/>
            <person name="Rusch D.B."/>
            <person name="Kozubal M.A."/>
            <person name="Inskeep W.P."/>
        </authorList>
    </citation>
    <scope>NUCLEOTIDE SEQUENCE [LARGE SCALE GENOMIC DNA]</scope>
    <source>
        <strain evidence="2">BE_D</strain>
    </source>
</reference>
<dbReference type="InterPro" id="IPR052514">
    <property type="entry name" value="SAM-dependent_MTase"/>
</dbReference>
<dbReference type="InterPro" id="IPR029063">
    <property type="entry name" value="SAM-dependent_MTases_sf"/>
</dbReference>
<dbReference type="Pfam" id="PF05050">
    <property type="entry name" value="Methyltransf_21"/>
    <property type="match status" value="1"/>
</dbReference>
<dbReference type="Proteomes" id="UP000242015">
    <property type="component" value="Unassembled WGS sequence"/>
</dbReference>
<organism evidence="2 3">
    <name type="scientific">Candidatus Marsarchaeota G2 archaeon BE_D</name>
    <dbReference type="NCBI Taxonomy" id="1978158"/>
    <lineage>
        <taxon>Archaea</taxon>
        <taxon>Candidatus Marsarchaeota</taxon>
        <taxon>Candidatus Marsarchaeota group 2</taxon>
    </lineage>
</organism>
<feature type="domain" description="Methyltransferase FkbM" evidence="1">
    <location>
        <begin position="80"/>
        <end position="217"/>
    </location>
</feature>
<dbReference type="EMBL" id="NEXF01000152">
    <property type="protein sequence ID" value="PSO07990.1"/>
    <property type="molecule type" value="Genomic_DNA"/>
</dbReference>
<name>A0A2R6CAZ5_9ARCH</name>
<dbReference type="PANTHER" id="PTHR34203:SF15">
    <property type="entry name" value="SLL1173 PROTEIN"/>
    <property type="match status" value="1"/>
</dbReference>
<gene>
    <name evidence="2" type="ORF">B9Q04_07930</name>
</gene>
<accession>A0A2R6CAZ5</accession>
<dbReference type="SUPFAM" id="SSF53335">
    <property type="entry name" value="S-adenosyl-L-methionine-dependent methyltransferases"/>
    <property type="match status" value="1"/>
</dbReference>
<dbReference type="NCBIfam" id="TIGR01444">
    <property type="entry name" value="fkbM_fam"/>
    <property type="match status" value="1"/>
</dbReference>
<protein>
    <recommendedName>
        <fullName evidence="1">Methyltransferase FkbM domain-containing protein</fullName>
    </recommendedName>
</protein>
<dbReference type="Gene3D" id="3.40.50.150">
    <property type="entry name" value="Vaccinia Virus protein VP39"/>
    <property type="match status" value="1"/>
</dbReference>
<proteinExistence type="predicted"/>
<evidence type="ECO:0000259" key="1">
    <source>
        <dbReference type="Pfam" id="PF05050"/>
    </source>
</evidence>
<dbReference type="InterPro" id="IPR006342">
    <property type="entry name" value="FkbM_mtfrase"/>
</dbReference>
<dbReference type="PANTHER" id="PTHR34203">
    <property type="entry name" value="METHYLTRANSFERASE, FKBM FAMILY PROTEIN"/>
    <property type="match status" value="1"/>
</dbReference>